<dbReference type="EMBL" id="JACHMF010000001">
    <property type="protein sequence ID" value="MBB4697943.1"/>
    <property type="molecule type" value="Genomic_DNA"/>
</dbReference>
<dbReference type="Proteomes" id="UP000542742">
    <property type="component" value="Unassembled WGS sequence"/>
</dbReference>
<organism evidence="1 2">
    <name type="scientific">Paractinoplanes abujensis</name>
    <dbReference type="NCBI Taxonomy" id="882441"/>
    <lineage>
        <taxon>Bacteria</taxon>
        <taxon>Bacillati</taxon>
        <taxon>Actinomycetota</taxon>
        <taxon>Actinomycetes</taxon>
        <taxon>Micromonosporales</taxon>
        <taxon>Micromonosporaceae</taxon>
        <taxon>Paractinoplanes</taxon>
    </lineage>
</organism>
<protein>
    <submittedName>
        <fullName evidence="1">Uncharacterized protein</fullName>
    </submittedName>
</protein>
<accession>A0A7W7G512</accession>
<keyword evidence="2" id="KW-1185">Reference proteome</keyword>
<dbReference type="AlphaFoldDB" id="A0A7W7G512"/>
<evidence type="ECO:0000313" key="1">
    <source>
        <dbReference type="EMBL" id="MBB4697943.1"/>
    </source>
</evidence>
<reference evidence="1 2" key="1">
    <citation type="submission" date="2020-08" db="EMBL/GenBank/DDBJ databases">
        <title>Sequencing the genomes of 1000 actinobacteria strains.</title>
        <authorList>
            <person name="Klenk H.-P."/>
        </authorList>
    </citation>
    <scope>NUCLEOTIDE SEQUENCE [LARGE SCALE GENOMIC DNA]</scope>
    <source>
        <strain evidence="1 2">DSM 45518</strain>
    </source>
</reference>
<dbReference type="RefSeq" id="WP_184956005.1">
    <property type="nucleotide sequence ID" value="NZ_BOMC01000025.1"/>
</dbReference>
<name>A0A7W7G512_9ACTN</name>
<evidence type="ECO:0000313" key="2">
    <source>
        <dbReference type="Proteomes" id="UP000542742"/>
    </source>
</evidence>
<gene>
    <name evidence="1" type="ORF">BKA14_008091</name>
</gene>
<sequence>MAALRANHGFALLGLRYAAVAGAVYAVLGATAGPDSLCASFTGAAVFAAAGFLAGESGWLEFRLVHMTFAVRWHRAATSQGKRHVADLPTYLMRFITYVSLVEFGLLRVNGPYWAFRHQIVADHLESAAEIAEPLKATLK</sequence>
<proteinExistence type="predicted"/>
<comment type="caution">
    <text evidence="1">The sequence shown here is derived from an EMBL/GenBank/DDBJ whole genome shotgun (WGS) entry which is preliminary data.</text>
</comment>